<dbReference type="Pfam" id="PF07136">
    <property type="entry name" value="DUF1385"/>
    <property type="match status" value="1"/>
</dbReference>
<evidence type="ECO:0000256" key="1">
    <source>
        <dbReference type="SAM" id="Phobius"/>
    </source>
</evidence>
<dbReference type="RefSeq" id="WP_092643529.1">
    <property type="nucleotide sequence ID" value="NZ_FNID01000055.1"/>
</dbReference>
<feature type="transmembrane region" description="Helical" evidence="1">
    <location>
        <begin position="103"/>
        <end position="122"/>
    </location>
</feature>
<name>A0A1H0GSU2_9FIRM</name>
<sequence>MKKSTVGGSALLEGLMMIGPKTAAIAIRKPDGEIAVELRPLPAKSRLSKLFILRGAVGFFKQMALSMQAMMYSASFTEEEESHRSSKFERLLERLFGSKADNVLIYFALTLSLLLSIGIFILLPNLVVGLLPFNKATLAGAILYNLAEAVLKVAILFGYMALASGAKDIKRMWQYHGAEHKTINCYENDNELTVINVMKHSTKNVRCSTSYLFLVVMVSIVLFSFVGWHSMWLNILIRLLLMPLVAGITFELFKCTAYSSSWFARAISAPGLLLQRFTTSEPDECQIEVAIAAFNHALAAEDAQNLS</sequence>
<evidence type="ECO:0000313" key="2">
    <source>
        <dbReference type="EMBL" id="SDO09894.1"/>
    </source>
</evidence>
<proteinExistence type="predicted"/>
<dbReference type="InterPro" id="IPR010787">
    <property type="entry name" value="DUF1385"/>
</dbReference>
<dbReference type="AlphaFoldDB" id="A0A1H0GSU2"/>
<keyword evidence="1" id="KW-0812">Transmembrane</keyword>
<dbReference type="STRING" id="258515.SAMN05192585_1551"/>
<dbReference type="PANTHER" id="PTHR42867">
    <property type="entry name" value="MEMBRANE PROTEIN-RELATED"/>
    <property type="match status" value="1"/>
</dbReference>
<accession>A0A1H0GSU2</accession>
<organism evidence="2 3">
    <name type="scientific">Acetanaerobacterium elongatum</name>
    <dbReference type="NCBI Taxonomy" id="258515"/>
    <lineage>
        <taxon>Bacteria</taxon>
        <taxon>Bacillati</taxon>
        <taxon>Bacillota</taxon>
        <taxon>Clostridia</taxon>
        <taxon>Eubacteriales</taxon>
        <taxon>Oscillospiraceae</taxon>
        <taxon>Acetanaerobacterium</taxon>
    </lineage>
</organism>
<keyword evidence="1" id="KW-1133">Transmembrane helix</keyword>
<dbReference type="Proteomes" id="UP000199182">
    <property type="component" value="Unassembled WGS sequence"/>
</dbReference>
<gene>
    <name evidence="2" type="ORF">SAMN05192585_1551</name>
</gene>
<feature type="transmembrane region" description="Helical" evidence="1">
    <location>
        <begin position="211"/>
        <end position="229"/>
    </location>
</feature>
<protein>
    <submittedName>
        <fullName evidence="2">Uncharacterized conserved protein YqhQ</fullName>
    </submittedName>
</protein>
<reference evidence="2 3" key="1">
    <citation type="submission" date="2016-10" db="EMBL/GenBank/DDBJ databases">
        <authorList>
            <person name="de Groot N.N."/>
        </authorList>
    </citation>
    <scope>NUCLEOTIDE SEQUENCE [LARGE SCALE GENOMIC DNA]</scope>
    <source>
        <strain evidence="2 3">CGMCC 1.5012</strain>
    </source>
</reference>
<dbReference type="EMBL" id="FNID01000055">
    <property type="protein sequence ID" value="SDO09894.1"/>
    <property type="molecule type" value="Genomic_DNA"/>
</dbReference>
<dbReference type="OrthoDB" id="9784805at2"/>
<keyword evidence="1" id="KW-0472">Membrane</keyword>
<feature type="transmembrane region" description="Helical" evidence="1">
    <location>
        <begin position="142"/>
        <end position="162"/>
    </location>
</feature>
<evidence type="ECO:0000313" key="3">
    <source>
        <dbReference type="Proteomes" id="UP000199182"/>
    </source>
</evidence>
<keyword evidence="3" id="KW-1185">Reference proteome</keyword>
<dbReference type="PANTHER" id="PTHR42867:SF1">
    <property type="entry name" value="MEMBRANE PROTEIN-RELATED"/>
    <property type="match status" value="1"/>
</dbReference>